<protein>
    <submittedName>
        <fullName evidence="1">Uncharacterized protein</fullName>
    </submittedName>
</protein>
<proteinExistence type="predicted"/>
<organism evidence="1 2">
    <name type="scientific">Robbsia betulipollinis</name>
    <dbReference type="NCBI Taxonomy" id="2981849"/>
    <lineage>
        <taxon>Bacteria</taxon>
        <taxon>Pseudomonadati</taxon>
        <taxon>Pseudomonadota</taxon>
        <taxon>Betaproteobacteria</taxon>
        <taxon>Burkholderiales</taxon>
        <taxon>Burkholderiaceae</taxon>
        <taxon>Robbsia</taxon>
    </lineage>
</organism>
<evidence type="ECO:0000313" key="2">
    <source>
        <dbReference type="Proteomes" id="UP001082899"/>
    </source>
</evidence>
<dbReference type="EMBL" id="JAPMXC010000001">
    <property type="protein sequence ID" value="MCY0386183.1"/>
    <property type="molecule type" value="Genomic_DNA"/>
</dbReference>
<name>A0ABT3ZI33_9BURK</name>
<dbReference type="Proteomes" id="UP001082899">
    <property type="component" value="Unassembled WGS sequence"/>
</dbReference>
<accession>A0ABT3ZI33</accession>
<comment type="caution">
    <text evidence="1">The sequence shown here is derived from an EMBL/GenBank/DDBJ whole genome shotgun (WGS) entry which is preliminary data.</text>
</comment>
<sequence>MTSPHPTTPDGRYFVVRARLWRCTDPSLPPETKAGLIAELMQARRAKGEAMRKGDIVAREEARRRVDRAKHQLGERGPVWWSDGAPDWNRHMAVNTPYAEWFLGLRLEDESRP</sequence>
<reference evidence="1" key="1">
    <citation type="submission" date="2022-11" db="EMBL/GenBank/DDBJ databases">
        <title>Robbsia betulipollinis sp. nov., isolated from pollen of birch (Betula pendula).</title>
        <authorList>
            <person name="Shi H."/>
            <person name="Ambika Manirajan B."/>
            <person name="Ratering S."/>
            <person name="Geissler-Plaum R."/>
            <person name="Schnell S."/>
        </authorList>
    </citation>
    <scope>NUCLEOTIDE SEQUENCE</scope>
    <source>
        <strain evidence="1">Bb-Pol-6</strain>
    </source>
</reference>
<dbReference type="RefSeq" id="WP_267845463.1">
    <property type="nucleotide sequence ID" value="NZ_JAPMXC010000001.1"/>
</dbReference>
<evidence type="ECO:0000313" key="1">
    <source>
        <dbReference type="EMBL" id="MCY0386183.1"/>
    </source>
</evidence>
<gene>
    <name evidence="1" type="ORF">OVY01_02745</name>
</gene>
<keyword evidence="2" id="KW-1185">Reference proteome</keyword>